<dbReference type="AlphaFoldDB" id="A0A2A4EU44"/>
<accession>A0A2A4EU44</accession>
<comment type="caution">
    <text evidence="1">The sequence shown here is derived from an EMBL/GenBank/DDBJ whole genome shotgun (WGS) entry which is preliminary data.</text>
</comment>
<organism evidence="1 2">
    <name type="scientific">Burkholderia ubonensis subsp. mesacidophila</name>
    <dbReference type="NCBI Taxonomy" id="265293"/>
    <lineage>
        <taxon>Bacteria</taxon>
        <taxon>Pseudomonadati</taxon>
        <taxon>Pseudomonadota</taxon>
        <taxon>Betaproteobacteria</taxon>
        <taxon>Burkholderiales</taxon>
        <taxon>Burkholderiaceae</taxon>
        <taxon>Burkholderia</taxon>
        <taxon>Burkholderia cepacia complex</taxon>
    </lineage>
</organism>
<name>A0A2A4EU44_9BURK</name>
<proteinExistence type="predicted"/>
<evidence type="ECO:0000313" key="2">
    <source>
        <dbReference type="Proteomes" id="UP000217994"/>
    </source>
</evidence>
<evidence type="ECO:0000313" key="1">
    <source>
        <dbReference type="EMBL" id="PCE24661.1"/>
    </source>
</evidence>
<sequence length="59" mass="6679">MLTTMRFDVARAGHHVQISEGRGPANRDRRARVVSLPSVWSVAQRGREQAFESMDLIID</sequence>
<protein>
    <submittedName>
        <fullName evidence="1">Uncharacterized protein</fullName>
    </submittedName>
</protein>
<reference evidence="1 2" key="1">
    <citation type="submission" date="2017-01" db="EMBL/GenBank/DDBJ databases">
        <title>Whole-Genome Shotgun Sequencing of Two beta-Proteobacterial Species in Search of the Bulgecin Biosynthetic Cluster.</title>
        <authorList>
            <person name="Horsman M.E."/>
            <person name="Marous D.R."/>
            <person name="Li R."/>
            <person name="Oliver R.A."/>
            <person name="Byun B."/>
            <person name="Emrich S.J."/>
            <person name="Boggess B."/>
            <person name="Townsend C.A."/>
            <person name="Mobashery S."/>
        </authorList>
    </citation>
    <scope>NUCLEOTIDE SEQUENCE [LARGE SCALE GENOMIC DNA]</scope>
    <source>
        <strain evidence="1 2">ATCC 31433</strain>
    </source>
</reference>
<dbReference type="EMBL" id="MTZU01000119">
    <property type="protein sequence ID" value="PCE24661.1"/>
    <property type="molecule type" value="Genomic_DNA"/>
</dbReference>
<dbReference type="Proteomes" id="UP000217994">
    <property type="component" value="Unassembled WGS sequence"/>
</dbReference>
<gene>
    <name evidence="1" type="ORF">BZL54_32855</name>
</gene>